<dbReference type="InterPro" id="IPR001128">
    <property type="entry name" value="Cyt_P450"/>
</dbReference>
<dbReference type="Gene3D" id="1.10.630.10">
    <property type="entry name" value="Cytochrome P450"/>
    <property type="match status" value="2"/>
</dbReference>
<accession>A0AAV5ISA5</accession>
<gene>
    <name evidence="14" type="ORF">SLEP1_g16844</name>
</gene>
<evidence type="ECO:0000256" key="13">
    <source>
        <dbReference type="RuleBase" id="RU000461"/>
    </source>
</evidence>
<reference evidence="14 15" key="1">
    <citation type="journal article" date="2021" name="Commun. Biol.">
        <title>The genome of Shorea leprosula (Dipterocarpaceae) highlights the ecological relevance of drought in aseasonal tropical rainforests.</title>
        <authorList>
            <person name="Ng K.K.S."/>
            <person name="Kobayashi M.J."/>
            <person name="Fawcett J.A."/>
            <person name="Hatakeyama M."/>
            <person name="Paape T."/>
            <person name="Ng C.H."/>
            <person name="Ang C.C."/>
            <person name="Tnah L.H."/>
            <person name="Lee C.T."/>
            <person name="Nishiyama T."/>
            <person name="Sese J."/>
            <person name="O'Brien M.J."/>
            <person name="Copetti D."/>
            <person name="Mohd Noor M.I."/>
            <person name="Ong R.C."/>
            <person name="Putra M."/>
            <person name="Sireger I.Z."/>
            <person name="Indrioko S."/>
            <person name="Kosugi Y."/>
            <person name="Izuno A."/>
            <person name="Isagi Y."/>
            <person name="Lee S.L."/>
            <person name="Shimizu K.K."/>
        </authorList>
    </citation>
    <scope>NUCLEOTIDE SEQUENCE [LARGE SCALE GENOMIC DNA]</scope>
    <source>
        <strain evidence="14">214</strain>
    </source>
</reference>
<evidence type="ECO:0000256" key="10">
    <source>
        <dbReference type="ARBA" id="ARBA00023033"/>
    </source>
</evidence>
<keyword evidence="5" id="KW-0812">Transmembrane</keyword>
<evidence type="ECO:0000256" key="7">
    <source>
        <dbReference type="ARBA" id="ARBA00022989"/>
    </source>
</evidence>
<dbReference type="GO" id="GO:0004497">
    <property type="term" value="F:monooxygenase activity"/>
    <property type="evidence" value="ECO:0007669"/>
    <property type="project" value="UniProtKB-KW"/>
</dbReference>
<protein>
    <recommendedName>
        <fullName evidence="16">Cytochrome P450</fullName>
    </recommendedName>
</protein>
<evidence type="ECO:0008006" key="16">
    <source>
        <dbReference type="Google" id="ProtNLM"/>
    </source>
</evidence>
<evidence type="ECO:0000313" key="14">
    <source>
        <dbReference type="EMBL" id="GKV04731.1"/>
    </source>
</evidence>
<dbReference type="PROSITE" id="PS00086">
    <property type="entry name" value="CYTOCHROME_P450"/>
    <property type="match status" value="1"/>
</dbReference>
<evidence type="ECO:0000256" key="1">
    <source>
        <dbReference type="ARBA" id="ARBA00001971"/>
    </source>
</evidence>
<proteinExistence type="inferred from homology"/>
<dbReference type="GO" id="GO:0005506">
    <property type="term" value="F:iron ion binding"/>
    <property type="evidence" value="ECO:0007669"/>
    <property type="project" value="InterPro"/>
</dbReference>
<dbReference type="GO" id="GO:0016020">
    <property type="term" value="C:membrane"/>
    <property type="evidence" value="ECO:0007669"/>
    <property type="project" value="UniProtKB-SubCell"/>
</dbReference>
<dbReference type="Proteomes" id="UP001054252">
    <property type="component" value="Unassembled WGS sequence"/>
</dbReference>
<keyword evidence="15" id="KW-1185">Reference proteome</keyword>
<keyword evidence="9 12" id="KW-0408">Iron</keyword>
<dbReference type="GO" id="GO:0020037">
    <property type="term" value="F:heme binding"/>
    <property type="evidence" value="ECO:0007669"/>
    <property type="project" value="InterPro"/>
</dbReference>
<evidence type="ECO:0000256" key="6">
    <source>
        <dbReference type="ARBA" id="ARBA00022723"/>
    </source>
</evidence>
<dbReference type="InterPro" id="IPR002401">
    <property type="entry name" value="Cyt_P450_E_grp-I"/>
</dbReference>
<evidence type="ECO:0000256" key="9">
    <source>
        <dbReference type="ARBA" id="ARBA00023004"/>
    </source>
</evidence>
<sequence length="301" mass="34195">MAEKYGPIFTIKLGMQEAVVVSNWEVAEECLTTKDKAFANRPKLVAAGALGSNNSLFGMASYGPYRRHVRKIVIRDLLSFRQLEMLKHVQEAVVKEFLQESHQLWSKKKDNSKSGRWKKALRDFFELNGKFIIADAFPFLRWLDISGEEKLMKKAAKELEKNFKECLQEHKRRRASGEVESDQDFMDVLLSTLSDTEWCDAESINKAISLIQRDSRVWSAPDDFRPERFLTSHKEVNVKGQHFPLIPFSSGRRMCPAASFALASFALQVLQLTLIGLTNLKATPLEVLISLRLPASSCGLI</sequence>
<evidence type="ECO:0000313" key="15">
    <source>
        <dbReference type="Proteomes" id="UP001054252"/>
    </source>
</evidence>
<dbReference type="EMBL" id="BPVZ01000022">
    <property type="protein sequence ID" value="GKV04731.1"/>
    <property type="molecule type" value="Genomic_DNA"/>
</dbReference>
<evidence type="ECO:0000256" key="11">
    <source>
        <dbReference type="ARBA" id="ARBA00023136"/>
    </source>
</evidence>
<keyword evidence="10 13" id="KW-0503">Monooxygenase</keyword>
<evidence type="ECO:0000256" key="3">
    <source>
        <dbReference type="ARBA" id="ARBA00010617"/>
    </source>
</evidence>
<dbReference type="PRINTS" id="PR00463">
    <property type="entry name" value="EP450I"/>
</dbReference>
<evidence type="ECO:0000256" key="4">
    <source>
        <dbReference type="ARBA" id="ARBA00022617"/>
    </source>
</evidence>
<keyword evidence="8 13" id="KW-0560">Oxidoreductase</keyword>
<comment type="subcellular location">
    <subcellularLocation>
        <location evidence="2">Membrane</location>
    </subcellularLocation>
</comment>
<name>A0AAV5ISA5_9ROSI</name>
<dbReference type="InterPro" id="IPR036396">
    <property type="entry name" value="Cyt_P450_sf"/>
</dbReference>
<dbReference type="AlphaFoldDB" id="A0AAV5ISA5"/>
<dbReference type="InterPro" id="IPR050651">
    <property type="entry name" value="Plant_Cytochrome_P450_Monoox"/>
</dbReference>
<keyword evidence="11" id="KW-0472">Membrane</keyword>
<evidence type="ECO:0000256" key="8">
    <source>
        <dbReference type="ARBA" id="ARBA00023002"/>
    </source>
</evidence>
<organism evidence="14 15">
    <name type="scientific">Rubroshorea leprosula</name>
    <dbReference type="NCBI Taxonomy" id="152421"/>
    <lineage>
        <taxon>Eukaryota</taxon>
        <taxon>Viridiplantae</taxon>
        <taxon>Streptophyta</taxon>
        <taxon>Embryophyta</taxon>
        <taxon>Tracheophyta</taxon>
        <taxon>Spermatophyta</taxon>
        <taxon>Magnoliopsida</taxon>
        <taxon>eudicotyledons</taxon>
        <taxon>Gunneridae</taxon>
        <taxon>Pentapetalae</taxon>
        <taxon>rosids</taxon>
        <taxon>malvids</taxon>
        <taxon>Malvales</taxon>
        <taxon>Dipterocarpaceae</taxon>
        <taxon>Rubroshorea</taxon>
    </lineage>
</organism>
<evidence type="ECO:0000256" key="12">
    <source>
        <dbReference type="PIRSR" id="PIRSR602401-1"/>
    </source>
</evidence>
<evidence type="ECO:0000256" key="2">
    <source>
        <dbReference type="ARBA" id="ARBA00004370"/>
    </source>
</evidence>
<comment type="caution">
    <text evidence="14">The sequence shown here is derived from an EMBL/GenBank/DDBJ whole genome shotgun (WGS) entry which is preliminary data.</text>
</comment>
<dbReference type="InterPro" id="IPR017972">
    <property type="entry name" value="Cyt_P450_CS"/>
</dbReference>
<dbReference type="GO" id="GO:0016705">
    <property type="term" value="F:oxidoreductase activity, acting on paired donors, with incorporation or reduction of molecular oxygen"/>
    <property type="evidence" value="ECO:0007669"/>
    <property type="project" value="InterPro"/>
</dbReference>
<dbReference type="SUPFAM" id="SSF48264">
    <property type="entry name" value="Cytochrome P450"/>
    <property type="match status" value="1"/>
</dbReference>
<keyword evidence="7" id="KW-1133">Transmembrane helix</keyword>
<keyword evidence="6 12" id="KW-0479">Metal-binding</keyword>
<comment type="similarity">
    <text evidence="3 13">Belongs to the cytochrome P450 family.</text>
</comment>
<dbReference type="Pfam" id="PF00067">
    <property type="entry name" value="p450"/>
    <property type="match status" value="2"/>
</dbReference>
<dbReference type="PANTHER" id="PTHR47947:SF26">
    <property type="entry name" value="CYTOCHROME P450"/>
    <property type="match status" value="1"/>
</dbReference>
<evidence type="ECO:0000256" key="5">
    <source>
        <dbReference type="ARBA" id="ARBA00022692"/>
    </source>
</evidence>
<dbReference type="PANTHER" id="PTHR47947">
    <property type="entry name" value="CYTOCHROME P450 82C3-RELATED"/>
    <property type="match status" value="1"/>
</dbReference>
<keyword evidence="4 12" id="KW-0349">Heme</keyword>
<comment type="cofactor">
    <cofactor evidence="1 12">
        <name>heme</name>
        <dbReference type="ChEBI" id="CHEBI:30413"/>
    </cofactor>
</comment>
<feature type="binding site" description="axial binding residue" evidence="12">
    <location>
        <position position="255"/>
    </location>
    <ligand>
        <name>heme</name>
        <dbReference type="ChEBI" id="CHEBI:30413"/>
    </ligand>
    <ligandPart>
        <name>Fe</name>
        <dbReference type="ChEBI" id="CHEBI:18248"/>
    </ligandPart>
</feature>